<reference evidence="3" key="1">
    <citation type="submission" date="2016-10" db="EMBL/GenBank/DDBJ databases">
        <authorList>
            <person name="Varghese N."/>
            <person name="Submissions S."/>
        </authorList>
    </citation>
    <scope>NUCLEOTIDE SEQUENCE [LARGE SCALE GENOMIC DNA]</scope>
    <source>
        <strain evidence="3">DSM 23920</strain>
    </source>
</reference>
<dbReference type="Proteomes" id="UP000199656">
    <property type="component" value="Unassembled WGS sequence"/>
</dbReference>
<keyword evidence="3" id="KW-1185">Reference proteome</keyword>
<dbReference type="OrthoDB" id="9795306at2"/>
<organism evidence="2 3">
    <name type="scientific">Chitinophaga terrae</name>
    <name type="common">ex Kim and Jung 2007</name>
    <dbReference type="NCBI Taxonomy" id="408074"/>
    <lineage>
        <taxon>Bacteria</taxon>
        <taxon>Pseudomonadati</taxon>
        <taxon>Bacteroidota</taxon>
        <taxon>Chitinophagia</taxon>
        <taxon>Chitinophagales</taxon>
        <taxon>Chitinophagaceae</taxon>
        <taxon>Chitinophaga</taxon>
    </lineage>
</organism>
<evidence type="ECO:0000313" key="3">
    <source>
        <dbReference type="Proteomes" id="UP000199656"/>
    </source>
</evidence>
<sequence length="122" mass="13703">MKIPEGHQTVMPYLILKDGKGFLSFVREVFNGRITHEDYHEDGLLRHAEIQVGGNTLMVATARPEWPAQPAGMFIYVENADETYKKALEHGATSVMEPADQHYGRSSGVVDANDNTWWITSL</sequence>
<dbReference type="Gene3D" id="3.30.720.110">
    <property type="match status" value="1"/>
</dbReference>
<dbReference type="AlphaFoldDB" id="A0A1H4GER7"/>
<feature type="domain" description="VOC" evidence="1">
    <location>
        <begin position="5"/>
        <end position="122"/>
    </location>
</feature>
<dbReference type="InterPro" id="IPR029068">
    <property type="entry name" value="Glyas_Bleomycin-R_OHBP_Dase"/>
</dbReference>
<dbReference type="Pfam" id="PF00903">
    <property type="entry name" value="Glyoxalase"/>
    <property type="match status" value="1"/>
</dbReference>
<protein>
    <submittedName>
        <fullName evidence="2">Uncharacterized conserved protein PhnB, glyoxalase superfamily</fullName>
    </submittedName>
</protein>
<dbReference type="RefSeq" id="WP_089765736.1">
    <property type="nucleotide sequence ID" value="NZ_BKAT01000061.1"/>
</dbReference>
<dbReference type="EMBL" id="FNRL01000038">
    <property type="protein sequence ID" value="SEB08089.1"/>
    <property type="molecule type" value="Genomic_DNA"/>
</dbReference>
<gene>
    <name evidence="2" type="ORF">SAMN05660909_05264</name>
</gene>
<dbReference type="Gene3D" id="3.30.720.120">
    <property type="match status" value="1"/>
</dbReference>
<name>A0A1H4GER7_9BACT</name>
<dbReference type="PANTHER" id="PTHR34109:SF1">
    <property type="entry name" value="VOC DOMAIN-CONTAINING PROTEIN"/>
    <property type="match status" value="1"/>
</dbReference>
<evidence type="ECO:0000313" key="2">
    <source>
        <dbReference type="EMBL" id="SEB08089.1"/>
    </source>
</evidence>
<dbReference type="PANTHER" id="PTHR34109">
    <property type="entry name" value="BNAUNNG04460D PROTEIN-RELATED"/>
    <property type="match status" value="1"/>
</dbReference>
<dbReference type="STRING" id="408074.SAMN05660909_05264"/>
<evidence type="ECO:0000259" key="1">
    <source>
        <dbReference type="PROSITE" id="PS51819"/>
    </source>
</evidence>
<proteinExistence type="predicted"/>
<dbReference type="SUPFAM" id="SSF54593">
    <property type="entry name" value="Glyoxalase/Bleomycin resistance protein/Dihydroxybiphenyl dioxygenase"/>
    <property type="match status" value="1"/>
</dbReference>
<accession>A0A1H4GER7</accession>
<dbReference type="InterPro" id="IPR004360">
    <property type="entry name" value="Glyas_Fos-R_dOase_dom"/>
</dbReference>
<dbReference type="PROSITE" id="PS51819">
    <property type="entry name" value="VOC"/>
    <property type="match status" value="1"/>
</dbReference>
<dbReference type="CDD" id="cd07246">
    <property type="entry name" value="VOC_like"/>
    <property type="match status" value="1"/>
</dbReference>
<dbReference type="InterPro" id="IPR037523">
    <property type="entry name" value="VOC_core"/>
</dbReference>